<proteinExistence type="predicted"/>
<keyword evidence="1" id="KW-0472">Membrane</keyword>
<accession>A0A0G1TG71</accession>
<evidence type="ECO:0000313" key="3">
    <source>
        <dbReference type="EMBL" id="KKU44430.1"/>
    </source>
</evidence>
<feature type="domain" description="Transcobalamin-like C-terminal" evidence="2">
    <location>
        <begin position="52"/>
        <end position="120"/>
    </location>
</feature>
<dbReference type="AlphaFoldDB" id="A0A0G1TG71"/>
<protein>
    <recommendedName>
        <fullName evidence="2">Transcobalamin-like C-terminal domain-containing protein</fullName>
    </recommendedName>
</protein>
<sequence>MQRRPAWIYVIGVLVLAFGLFLIVPDRNLCNPTYSIDQLEQKCEISYVGVEGKNALELLKSSHQVETQKFSFGEMVQSIDGVKAPATDFWAFYINGKQAEVGAGDYQTKSGDKLSWKLQKIEL</sequence>
<dbReference type="InterPro" id="IPR027954">
    <property type="entry name" value="Transcobalamin-like_C"/>
</dbReference>
<feature type="transmembrane region" description="Helical" evidence="1">
    <location>
        <begin position="6"/>
        <end position="24"/>
    </location>
</feature>
<evidence type="ECO:0000313" key="4">
    <source>
        <dbReference type="Proteomes" id="UP000034487"/>
    </source>
</evidence>
<dbReference type="EMBL" id="LCMV01000006">
    <property type="protein sequence ID" value="KKU44430.1"/>
    <property type="molecule type" value="Genomic_DNA"/>
</dbReference>
<gene>
    <name evidence="3" type="ORF">UX60_C0006G0004</name>
</gene>
<evidence type="ECO:0000256" key="1">
    <source>
        <dbReference type="SAM" id="Phobius"/>
    </source>
</evidence>
<name>A0A0G1TG71_9BACT</name>
<comment type="caution">
    <text evidence="3">The sequence shown here is derived from an EMBL/GenBank/DDBJ whole genome shotgun (WGS) entry which is preliminary data.</text>
</comment>
<dbReference type="Pfam" id="PF14478">
    <property type="entry name" value="DUF4430"/>
    <property type="match status" value="1"/>
</dbReference>
<evidence type="ECO:0000259" key="2">
    <source>
        <dbReference type="Pfam" id="PF14478"/>
    </source>
</evidence>
<dbReference type="Gene3D" id="2.170.130.30">
    <property type="match status" value="1"/>
</dbReference>
<keyword evidence="1" id="KW-1133">Transmembrane helix</keyword>
<dbReference type="Proteomes" id="UP000034487">
    <property type="component" value="Unassembled WGS sequence"/>
</dbReference>
<reference evidence="3 4" key="1">
    <citation type="journal article" date="2015" name="Nature">
        <title>rRNA introns, odd ribosomes, and small enigmatic genomes across a large radiation of phyla.</title>
        <authorList>
            <person name="Brown C.T."/>
            <person name="Hug L.A."/>
            <person name="Thomas B.C."/>
            <person name="Sharon I."/>
            <person name="Castelle C.J."/>
            <person name="Singh A."/>
            <person name="Wilkins M.J."/>
            <person name="Williams K.H."/>
            <person name="Banfield J.F."/>
        </authorList>
    </citation>
    <scope>NUCLEOTIDE SEQUENCE [LARGE SCALE GENOMIC DNA]</scope>
</reference>
<organism evidence="3 4">
    <name type="scientific">Berkelbacteria bacterium GW2011_GWA2_46_7</name>
    <dbReference type="NCBI Taxonomy" id="1618335"/>
    <lineage>
        <taxon>Bacteria</taxon>
        <taxon>Candidatus Berkelbacteria</taxon>
    </lineage>
</organism>
<keyword evidence="1" id="KW-0812">Transmembrane</keyword>